<dbReference type="GO" id="GO:0005085">
    <property type="term" value="F:guanyl-nucleotide exchange factor activity"/>
    <property type="evidence" value="ECO:0007669"/>
    <property type="project" value="TreeGrafter"/>
</dbReference>
<evidence type="ECO:0000256" key="6">
    <source>
        <dbReference type="SAM" id="MobiDB-lite"/>
    </source>
</evidence>
<protein>
    <recommendedName>
        <fullName evidence="4">Elongation factor 1-delta</fullName>
    </recommendedName>
</protein>
<dbReference type="CDD" id="cd00292">
    <property type="entry name" value="EF1B"/>
    <property type="match status" value="1"/>
</dbReference>
<dbReference type="PROSITE" id="PS00825">
    <property type="entry name" value="EF1BD_2"/>
    <property type="match status" value="1"/>
</dbReference>
<evidence type="ECO:0000313" key="8">
    <source>
        <dbReference type="EMBL" id="NXM65643.1"/>
    </source>
</evidence>
<feature type="region of interest" description="Disordered" evidence="6">
    <location>
        <begin position="1"/>
        <end position="44"/>
    </location>
</feature>
<dbReference type="GO" id="GO:0005853">
    <property type="term" value="C:eukaryotic translation elongation factor 1 complex"/>
    <property type="evidence" value="ECO:0007669"/>
    <property type="project" value="InterPro"/>
</dbReference>
<dbReference type="InterPro" id="IPR036219">
    <property type="entry name" value="eEF-1beta-like_sf"/>
</dbReference>
<keyword evidence="9" id="KW-1185">Reference proteome</keyword>
<name>A0A7L1CX26_9PASS</name>
<dbReference type="SUPFAM" id="SSF54984">
    <property type="entry name" value="eEF-1beta-like"/>
    <property type="match status" value="1"/>
</dbReference>
<evidence type="ECO:0000256" key="4">
    <source>
        <dbReference type="ARBA" id="ARBA00039378"/>
    </source>
</evidence>
<dbReference type="InterPro" id="IPR001326">
    <property type="entry name" value="Transl_elong_EF1B_B/D_CS"/>
</dbReference>
<dbReference type="EMBL" id="VXBA01000249">
    <property type="protein sequence ID" value="NXM65643.1"/>
    <property type="molecule type" value="Genomic_DNA"/>
</dbReference>
<organism evidence="8 9">
    <name type="scientific">Serilophus lunatus</name>
    <name type="common">silver-breasted broadbill</name>
    <dbReference type="NCBI Taxonomy" id="239386"/>
    <lineage>
        <taxon>Eukaryota</taxon>
        <taxon>Metazoa</taxon>
        <taxon>Chordata</taxon>
        <taxon>Craniata</taxon>
        <taxon>Vertebrata</taxon>
        <taxon>Euteleostomi</taxon>
        <taxon>Archelosauria</taxon>
        <taxon>Archosauria</taxon>
        <taxon>Dinosauria</taxon>
        <taxon>Saurischia</taxon>
        <taxon>Theropoda</taxon>
        <taxon>Coelurosauria</taxon>
        <taxon>Aves</taxon>
        <taxon>Neognathae</taxon>
        <taxon>Neoaves</taxon>
        <taxon>Telluraves</taxon>
        <taxon>Australaves</taxon>
        <taxon>Passeriformes</taxon>
        <taxon>Eurylaimidae</taxon>
        <taxon>Serilophus</taxon>
    </lineage>
</organism>
<proteinExistence type="inferred from homology"/>
<comment type="similarity">
    <text evidence="1 5">Belongs to the EF-1-beta/EF-1-delta family.</text>
</comment>
<dbReference type="InterPro" id="IPR049720">
    <property type="entry name" value="EF1B_bsu/dsu"/>
</dbReference>
<dbReference type="InterPro" id="IPR014717">
    <property type="entry name" value="Transl_elong_EF1B/ribsomal_bS6"/>
</dbReference>
<dbReference type="AlphaFoldDB" id="A0A7L1CX26"/>
<feature type="compositionally biased region" description="Basic and acidic residues" evidence="6">
    <location>
        <begin position="79"/>
        <end position="93"/>
    </location>
</feature>
<dbReference type="FunFam" id="3.30.70.60:FF:000001">
    <property type="entry name" value="Elongation factor 1-beta 1 like"/>
    <property type="match status" value="1"/>
</dbReference>
<sequence>EALDGICPQHSQDEEFPRKSRNGKKQRKRKRSPRRGSRDDSRREFLLGMAGDNVWLEKPLYDRAERRFQEKQLLDSGRFQEKLDSQRGEEAGTKESVAGFPGFRGGIAEARGCSHGLLAACHHVFQGVWINKADFDRAEENFMEKSRFSLPLPPRAGNSGLGTPDEGYGTALPTPAVPDGIPSNIPNRIPNNIPNSVPNGIPSDIPDGIPGDIPGDVPDGIPGLPELPVNGKPQFSSWEFLASEVWLEKPLYDRAERKFFQRGFPGNPRDPAPACQDWNQEIPGKSQNVGKGARREDPTPGIPEENSSCFFLHRDSESVWLQKLTYDEAESRFFAFRVGKTPGIPECPGGNSSQGAAPDFPTPGTKKMALDCFLHDKVWLEKHKYDDAERRFFEQHNGPLGGSSRLQERGASSILQDIARARHNIQKSLEGSSSSSSSGATGDQNELLARISHLEVENQTLHSMVSDLQRAVSRLECRLNSLEKSSHQPGPVPPTQKVEPFSLPSRKVELPARDPSAPSAPSAPKGAEEDPEDDDIDLFGSEEDEELSPLTTPHFCRFSPQNSPFLVFPVPQWDDETDMAELEARVRSVQMEGLLWGASKLVPVGFGIRKLQIQCVVEDDKVGTDLLEEEITKFEDHVQSVDIAAFNKI</sequence>
<feature type="non-terminal residue" evidence="8">
    <location>
        <position position="1"/>
    </location>
</feature>
<dbReference type="SMART" id="SM00888">
    <property type="entry name" value="EF1_GNE"/>
    <property type="match status" value="1"/>
</dbReference>
<dbReference type="Pfam" id="PF00736">
    <property type="entry name" value="EF1_GNE"/>
    <property type="match status" value="1"/>
</dbReference>
<accession>A0A7L1CX26</accession>
<evidence type="ECO:0000256" key="3">
    <source>
        <dbReference type="ARBA" id="ARBA00022917"/>
    </source>
</evidence>
<gene>
    <name evidence="8" type="primary">Eef1d</name>
    <name evidence="8" type="ORF">SERLUN_R02799</name>
</gene>
<feature type="compositionally biased region" description="Low complexity" evidence="6">
    <location>
        <begin position="515"/>
        <end position="524"/>
    </location>
</feature>
<reference evidence="8 9" key="1">
    <citation type="submission" date="2019-09" db="EMBL/GenBank/DDBJ databases">
        <title>Bird 10,000 Genomes (B10K) Project - Family phase.</title>
        <authorList>
            <person name="Zhang G."/>
        </authorList>
    </citation>
    <scope>NUCLEOTIDE SEQUENCE [LARGE SCALE GENOMIC DNA]</scope>
    <source>
        <strain evidence="8">B10K-DU-002-03</strain>
        <tissue evidence="8">Muscle</tissue>
    </source>
</reference>
<evidence type="ECO:0000256" key="2">
    <source>
        <dbReference type="ARBA" id="ARBA00022768"/>
    </source>
</evidence>
<dbReference type="Proteomes" id="UP000553648">
    <property type="component" value="Unassembled WGS sequence"/>
</dbReference>
<evidence type="ECO:0000259" key="7">
    <source>
        <dbReference type="SMART" id="SM00888"/>
    </source>
</evidence>
<feature type="region of interest" description="Disordered" evidence="6">
    <location>
        <begin position="508"/>
        <end position="538"/>
    </location>
</feature>
<dbReference type="InterPro" id="IPR014038">
    <property type="entry name" value="EF1B_bsu/dsu_GNE"/>
</dbReference>
<evidence type="ECO:0000256" key="5">
    <source>
        <dbReference type="RuleBase" id="RU003791"/>
    </source>
</evidence>
<evidence type="ECO:0000313" key="9">
    <source>
        <dbReference type="Proteomes" id="UP000553648"/>
    </source>
</evidence>
<feature type="region of interest" description="Disordered" evidence="6">
    <location>
        <begin position="79"/>
        <end position="100"/>
    </location>
</feature>
<keyword evidence="2 5" id="KW-0251">Elongation factor</keyword>
<dbReference type="PANTHER" id="PTHR11595:SF26">
    <property type="entry name" value="ELONGATION FACTOR 1-DELTA"/>
    <property type="match status" value="1"/>
</dbReference>
<keyword evidence="3 5" id="KW-0648">Protein biosynthesis</keyword>
<feature type="domain" description="Translation elongation factor EF1B beta/delta subunit guanine nucleotide exchange" evidence="7">
    <location>
        <begin position="565"/>
        <end position="649"/>
    </location>
</feature>
<comment type="caution">
    <text evidence="8">The sequence shown here is derived from an EMBL/GenBank/DDBJ whole genome shotgun (WGS) entry which is preliminary data.</text>
</comment>
<feature type="region of interest" description="Disordered" evidence="6">
    <location>
        <begin position="274"/>
        <end position="307"/>
    </location>
</feature>
<dbReference type="OrthoDB" id="331763at2759"/>
<feature type="non-terminal residue" evidence="8">
    <location>
        <position position="649"/>
    </location>
</feature>
<dbReference type="PANTHER" id="PTHR11595">
    <property type="entry name" value="EF-HAND AND COILED-COIL DOMAIN-CONTAINING FAMILY MEMBER"/>
    <property type="match status" value="1"/>
</dbReference>
<dbReference type="GO" id="GO:0005829">
    <property type="term" value="C:cytosol"/>
    <property type="evidence" value="ECO:0007669"/>
    <property type="project" value="TreeGrafter"/>
</dbReference>
<dbReference type="GO" id="GO:0003746">
    <property type="term" value="F:translation elongation factor activity"/>
    <property type="evidence" value="ECO:0007669"/>
    <property type="project" value="UniProtKB-KW"/>
</dbReference>
<evidence type="ECO:0000256" key="1">
    <source>
        <dbReference type="ARBA" id="ARBA00007411"/>
    </source>
</evidence>
<feature type="compositionally biased region" description="Acidic residues" evidence="6">
    <location>
        <begin position="529"/>
        <end position="538"/>
    </location>
</feature>
<dbReference type="PROSITE" id="PS00824">
    <property type="entry name" value="EF1BD_1"/>
    <property type="match status" value="1"/>
</dbReference>
<dbReference type="Gene3D" id="3.30.70.60">
    <property type="match status" value="1"/>
</dbReference>
<feature type="compositionally biased region" description="Basic residues" evidence="6">
    <location>
        <begin position="19"/>
        <end position="35"/>
    </location>
</feature>